<dbReference type="EMBL" id="CADEAL010000581">
    <property type="protein sequence ID" value="CAB1422430.1"/>
    <property type="molecule type" value="Genomic_DNA"/>
</dbReference>
<dbReference type="Proteomes" id="UP001153269">
    <property type="component" value="Unassembled WGS sequence"/>
</dbReference>
<gene>
    <name evidence="1" type="ORF">PLEPLA_LOCUS10346</name>
</gene>
<organism evidence="1 2">
    <name type="scientific">Pleuronectes platessa</name>
    <name type="common">European plaice</name>
    <dbReference type="NCBI Taxonomy" id="8262"/>
    <lineage>
        <taxon>Eukaryota</taxon>
        <taxon>Metazoa</taxon>
        <taxon>Chordata</taxon>
        <taxon>Craniata</taxon>
        <taxon>Vertebrata</taxon>
        <taxon>Euteleostomi</taxon>
        <taxon>Actinopterygii</taxon>
        <taxon>Neopterygii</taxon>
        <taxon>Teleostei</taxon>
        <taxon>Neoteleostei</taxon>
        <taxon>Acanthomorphata</taxon>
        <taxon>Carangaria</taxon>
        <taxon>Pleuronectiformes</taxon>
        <taxon>Pleuronectoidei</taxon>
        <taxon>Pleuronectidae</taxon>
        <taxon>Pleuronectes</taxon>
    </lineage>
</organism>
<keyword evidence="2" id="KW-1185">Reference proteome</keyword>
<evidence type="ECO:0000313" key="1">
    <source>
        <dbReference type="EMBL" id="CAB1422430.1"/>
    </source>
</evidence>
<proteinExistence type="predicted"/>
<evidence type="ECO:0000313" key="2">
    <source>
        <dbReference type="Proteomes" id="UP001153269"/>
    </source>
</evidence>
<name>A0A9N7Y8N0_PLEPL</name>
<dbReference type="AlphaFoldDB" id="A0A9N7Y8N0"/>
<sequence length="122" mass="13596">MDSREKVKGLTQADHEYGTVLLAVSITNCVYGRGQDKDGLCHVLQQRSWCWTEHLDGFLIVLLPVSESFEVGSGTVYIHPTCPFTSAVSEPAPRVTPWRRITFPPARSRLLSRPTLSTPGNR</sequence>
<protein>
    <submittedName>
        <fullName evidence="1">Uncharacterized protein</fullName>
    </submittedName>
</protein>
<accession>A0A9N7Y8N0</accession>
<reference evidence="1" key="1">
    <citation type="submission" date="2020-03" db="EMBL/GenBank/DDBJ databases">
        <authorList>
            <person name="Weist P."/>
        </authorList>
    </citation>
    <scope>NUCLEOTIDE SEQUENCE</scope>
</reference>
<comment type="caution">
    <text evidence="1">The sequence shown here is derived from an EMBL/GenBank/DDBJ whole genome shotgun (WGS) entry which is preliminary data.</text>
</comment>